<evidence type="ECO:0000313" key="2">
    <source>
        <dbReference type="EMBL" id="ELP35988.1"/>
    </source>
</evidence>
<feature type="region of interest" description="Disordered" evidence="1">
    <location>
        <begin position="28"/>
        <end position="61"/>
    </location>
</feature>
<dbReference type="Proteomes" id="UP000010959">
    <property type="component" value="Unassembled WGS sequence"/>
</dbReference>
<reference evidence="2 3" key="1">
    <citation type="journal article" date="2013" name="Mar. Genomics">
        <title>Expression of sulfatases in Rhodopirellula baltica and the diversity of sulfatases in the genus Rhodopirellula.</title>
        <authorList>
            <person name="Wegner C.E."/>
            <person name="Richter-Heitmann T."/>
            <person name="Klindworth A."/>
            <person name="Klockow C."/>
            <person name="Richter M."/>
            <person name="Achstetter T."/>
            <person name="Glockner F.O."/>
            <person name="Harder J."/>
        </authorList>
    </citation>
    <scope>NUCLEOTIDE SEQUENCE [LARGE SCALE GENOMIC DNA]</scope>
    <source>
        <strain evidence="2 3">SWK14</strain>
    </source>
</reference>
<feature type="compositionally biased region" description="Polar residues" evidence="1">
    <location>
        <begin position="28"/>
        <end position="39"/>
    </location>
</feature>
<name>L7CPX9_RHOBT</name>
<evidence type="ECO:0000313" key="3">
    <source>
        <dbReference type="Proteomes" id="UP000010959"/>
    </source>
</evidence>
<evidence type="ECO:0000256" key="1">
    <source>
        <dbReference type="SAM" id="MobiDB-lite"/>
    </source>
</evidence>
<comment type="caution">
    <text evidence="2">The sequence shown here is derived from an EMBL/GenBank/DDBJ whole genome shotgun (WGS) entry which is preliminary data.</text>
</comment>
<dbReference type="EMBL" id="AMWG01000001">
    <property type="protein sequence ID" value="ELP35988.1"/>
    <property type="molecule type" value="Genomic_DNA"/>
</dbReference>
<gene>
    <name evidence="2" type="ORF">RBSWK_00052</name>
</gene>
<organism evidence="2 3">
    <name type="scientific">Rhodopirellula baltica SWK14</name>
    <dbReference type="NCBI Taxonomy" id="993516"/>
    <lineage>
        <taxon>Bacteria</taxon>
        <taxon>Pseudomonadati</taxon>
        <taxon>Planctomycetota</taxon>
        <taxon>Planctomycetia</taxon>
        <taxon>Pirellulales</taxon>
        <taxon>Pirellulaceae</taxon>
        <taxon>Rhodopirellula</taxon>
    </lineage>
</organism>
<accession>L7CPX9</accession>
<protein>
    <submittedName>
        <fullName evidence="2">Uncharacterized protein</fullName>
    </submittedName>
</protein>
<dbReference type="PATRIC" id="fig|993516.3.peg.58"/>
<sequence>MSPPPHPSSAHRPRILYPNRKVFVLSPETNSRANCSATPASEPGSGDNWQDQHPQIKNPALLTPHKSPLVWAKWRLPTRTHSGSVTEWTKALIPKAQKKPPEPPRKTHVLQQKKHRFRFYANPRLVALPPYQNGYIVLGILG</sequence>
<dbReference type="AlphaFoldDB" id="L7CPX9"/>
<proteinExistence type="predicted"/>